<dbReference type="PANTHER" id="PTHR10566">
    <property type="entry name" value="CHAPERONE-ACTIVITY OF BC1 COMPLEX CABC1 -RELATED"/>
    <property type="match status" value="1"/>
</dbReference>
<feature type="transmembrane region" description="Helical" evidence="2">
    <location>
        <begin position="620"/>
        <end position="644"/>
    </location>
</feature>
<dbReference type="Pfam" id="PF03109">
    <property type="entry name" value="ABC1"/>
    <property type="match status" value="1"/>
</dbReference>
<feature type="transmembrane region" description="Helical" evidence="2">
    <location>
        <begin position="68"/>
        <end position="93"/>
    </location>
</feature>
<comment type="caution">
    <text evidence="4">The sequence shown here is derived from an EMBL/GenBank/DDBJ whole genome shotgun (WGS) entry which is preliminary data.</text>
</comment>
<dbReference type="SUPFAM" id="SSF56112">
    <property type="entry name" value="Protein kinase-like (PK-like)"/>
    <property type="match status" value="1"/>
</dbReference>
<dbReference type="GO" id="GO:0005524">
    <property type="term" value="F:ATP binding"/>
    <property type="evidence" value="ECO:0007669"/>
    <property type="project" value="InterPro"/>
</dbReference>
<dbReference type="InterPro" id="IPR000719">
    <property type="entry name" value="Prot_kinase_dom"/>
</dbReference>
<accession>A0A366E2W2</accession>
<dbReference type="Proteomes" id="UP000252586">
    <property type="component" value="Unassembled WGS sequence"/>
</dbReference>
<dbReference type="PANTHER" id="PTHR10566:SF113">
    <property type="entry name" value="PROTEIN ACTIVITY OF BC1 COMPLEX KINASE 7, CHLOROPLASTIC"/>
    <property type="match status" value="1"/>
</dbReference>
<dbReference type="AlphaFoldDB" id="A0A366E2W2"/>
<sequence length="649" mass="68531">MAVVALLATTALTAWLIAGVARRVIGAPVGWPRTILVSALFPTVGSAAANALVRALGTMDEDGGVRDVAGTAAVVVLVWAWLFVVLLAVLYVAEIVVPTGSLPGPITLVRRWYGTQQETKRYLQLLVVLVRRGLGGFLRRGAWRGNGDAHTVGARLRDALGDAGVTYVKLGQMLSARRDLVPAGIADELATLQSDAAPLDWPEIAAALENSLGGPVAEFFAEIDRTPLAAASVGQVHAARLTDGTSVVVKVQRPGARTQVDRDLRILRRLARRVQRDAAWARDIGVVDLVEGFATSLHEELDYTVELDNMRNLAAATGDSPIVIPTPYPELSSRTVLVTNRVRGTPVGSAGPFLALIDLAVRRDAAATLLAQVLRQILVVGVFHADLHPGNVLVAEDGTLALLDFGAVGRLDETERLAIAALLLAIDNDDSVAATDGLLTLLGTPDGFARRDFERRFGQLIVRYRNGFGSGGSGALFGDMVRLITGAGFAIPGQIAGVFRTLASLEGTLLLLDPGFDLMTAAREGGGGVLTEIARPERLAARAQGQLLTSLPVLQRLPSRIDALTADLADGRFTVGTRMFDHPEDRAFVTGLVQRVITALIAVSCLLGAVVLLVQRDGPYLVAEVPATAVLGGFLGLAGGILALRSLMR</sequence>
<evidence type="ECO:0000313" key="4">
    <source>
        <dbReference type="EMBL" id="RBO96662.1"/>
    </source>
</evidence>
<dbReference type="InterPro" id="IPR050154">
    <property type="entry name" value="UbiB_kinase"/>
</dbReference>
<protein>
    <submittedName>
        <fullName evidence="4">Ubiquinone biosynthesis protein</fullName>
    </submittedName>
</protein>
<comment type="similarity">
    <text evidence="1">Belongs to the protein kinase superfamily. ADCK protein kinase family.</text>
</comment>
<feature type="domain" description="Protein kinase" evidence="3">
    <location>
        <begin position="222"/>
        <end position="601"/>
    </location>
</feature>
<evidence type="ECO:0000259" key="3">
    <source>
        <dbReference type="PROSITE" id="PS50011"/>
    </source>
</evidence>
<evidence type="ECO:0000256" key="1">
    <source>
        <dbReference type="ARBA" id="ARBA00009670"/>
    </source>
</evidence>
<dbReference type="PROSITE" id="PS50011">
    <property type="entry name" value="PROTEIN_KINASE_DOM"/>
    <property type="match status" value="1"/>
</dbReference>
<evidence type="ECO:0000313" key="5">
    <source>
        <dbReference type="Proteomes" id="UP000252586"/>
    </source>
</evidence>
<dbReference type="CDD" id="cd05121">
    <property type="entry name" value="ABC1_ADCK3-like"/>
    <property type="match status" value="1"/>
</dbReference>
<keyword evidence="4" id="KW-0830">Ubiquinone</keyword>
<dbReference type="EMBL" id="QNRE01000001">
    <property type="protein sequence ID" value="RBO96662.1"/>
    <property type="molecule type" value="Genomic_DNA"/>
</dbReference>
<keyword evidence="2" id="KW-0812">Transmembrane</keyword>
<proteinExistence type="inferred from homology"/>
<dbReference type="OrthoDB" id="9795390at2"/>
<feature type="transmembrane region" description="Helical" evidence="2">
    <location>
        <begin position="36"/>
        <end position="56"/>
    </location>
</feature>
<feature type="transmembrane region" description="Helical" evidence="2">
    <location>
        <begin position="596"/>
        <end position="614"/>
    </location>
</feature>
<evidence type="ECO:0000256" key="2">
    <source>
        <dbReference type="SAM" id="Phobius"/>
    </source>
</evidence>
<organism evidence="4 5">
    <name type="scientific">Nocardia puris</name>
    <dbReference type="NCBI Taxonomy" id="208602"/>
    <lineage>
        <taxon>Bacteria</taxon>
        <taxon>Bacillati</taxon>
        <taxon>Actinomycetota</taxon>
        <taxon>Actinomycetes</taxon>
        <taxon>Mycobacteriales</taxon>
        <taxon>Nocardiaceae</taxon>
        <taxon>Nocardia</taxon>
    </lineage>
</organism>
<dbReference type="GO" id="GO:0004672">
    <property type="term" value="F:protein kinase activity"/>
    <property type="evidence" value="ECO:0007669"/>
    <property type="project" value="InterPro"/>
</dbReference>
<reference evidence="4 5" key="1">
    <citation type="submission" date="2018-06" db="EMBL/GenBank/DDBJ databases">
        <title>Genomic Encyclopedia of Type Strains, Phase IV (KMG-IV): sequencing the most valuable type-strain genomes for metagenomic binning, comparative biology and taxonomic classification.</title>
        <authorList>
            <person name="Goeker M."/>
        </authorList>
    </citation>
    <scope>NUCLEOTIDE SEQUENCE [LARGE SCALE GENOMIC DNA]</scope>
    <source>
        <strain evidence="4 5">DSM 44599</strain>
    </source>
</reference>
<keyword evidence="2" id="KW-0472">Membrane</keyword>
<gene>
    <name evidence="4" type="ORF">DFR74_101678</name>
</gene>
<dbReference type="Gene3D" id="1.10.510.10">
    <property type="entry name" value="Transferase(Phosphotransferase) domain 1"/>
    <property type="match status" value="1"/>
</dbReference>
<dbReference type="InterPro" id="IPR004147">
    <property type="entry name" value="ABC1_dom"/>
</dbReference>
<keyword evidence="2" id="KW-1133">Transmembrane helix</keyword>
<keyword evidence="5" id="KW-1185">Reference proteome</keyword>
<name>A0A366E2W2_9NOCA</name>
<dbReference type="InterPro" id="IPR011009">
    <property type="entry name" value="Kinase-like_dom_sf"/>
</dbReference>
<dbReference type="RefSeq" id="WP_067512758.1">
    <property type="nucleotide sequence ID" value="NZ_QNRE01000001.1"/>
</dbReference>